<evidence type="ECO:0000256" key="1">
    <source>
        <dbReference type="SAM" id="SignalP"/>
    </source>
</evidence>
<organism evidence="2 3">
    <name type="scientific">Aquisphaera giovannonii</name>
    <dbReference type="NCBI Taxonomy" id="406548"/>
    <lineage>
        <taxon>Bacteria</taxon>
        <taxon>Pseudomonadati</taxon>
        <taxon>Planctomycetota</taxon>
        <taxon>Planctomycetia</taxon>
        <taxon>Isosphaerales</taxon>
        <taxon>Isosphaeraceae</taxon>
        <taxon>Aquisphaera</taxon>
    </lineage>
</organism>
<dbReference type="EC" id="3.4.21.-" evidence="2"/>
<gene>
    <name evidence="2" type="ORF">OJF2_35870</name>
</gene>
<evidence type="ECO:0000313" key="2">
    <source>
        <dbReference type="EMBL" id="QEH35042.1"/>
    </source>
</evidence>
<dbReference type="GO" id="GO:0006508">
    <property type="term" value="P:proteolysis"/>
    <property type="evidence" value="ECO:0007669"/>
    <property type="project" value="UniProtKB-KW"/>
</dbReference>
<protein>
    <submittedName>
        <fullName evidence="2">Putative subtilase-type serine protease</fullName>
        <ecNumber evidence="2">3.4.21.-</ecNumber>
    </submittedName>
</protein>
<reference evidence="2 3" key="1">
    <citation type="submission" date="2019-08" db="EMBL/GenBank/DDBJ databases">
        <title>Deep-cultivation of Planctomycetes and their phenomic and genomic characterization uncovers novel biology.</title>
        <authorList>
            <person name="Wiegand S."/>
            <person name="Jogler M."/>
            <person name="Boedeker C."/>
            <person name="Pinto D."/>
            <person name="Vollmers J."/>
            <person name="Rivas-Marin E."/>
            <person name="Kohn T."/>
            <person name="Peeters S.H."/>
            <person name="Heuer A."/>
            <person name="Rast P."/>
            <person name="Oberbeckmann S."/>
            <person name="Bunk B."/>
            <person name="Jeske O."/>
            <person name="Meyerdierks A."/>
            <person name="Storesund J.E."/>
            <person name="Kallscheuer N."/>
            <person name="Luecker S."/>
            <person name="Lage O.M."/>
            <person name="Pohl T."/>
            <person name="Merkel B.J."/>
            <person name="Hornburger P."/>
            <person name="Mueller R.-W."/>
            <person name="Bruemmer F."/>
            <person name="Labrenz M."/>
            <person name="Spormann A.M."/>
            <person name="Op den Camp H."/>
            <person name="Overmann J."/>
            <person name="Amann R."/>
            <person name="Jetten M.S.M."/>
            <person name="Mascher T."/>
            <person name="Medema M.H."/>
            <person name="Devos D.P."/>
            <person name="Kaster A.-K."/>
            <person name="Ovreas L."/>
            <person name="Rohde M."/>
            <person name="Galperin M.Y."/>
            <person name="Jogler C."/>
        </authorList>
    </citation>
    <scope>NUCLEOTIDE SEQUENCE [LARGE SCALE GENOMIC DNA]</scope>
    <source>
        <strain evidence="2 3">OJF2</strain>
    </source>
</reference>
<name>A0A5B9W377_9BACT</name>
<feature type="signal peptide" evidence="1">
    <location>
        <begin position="1"/>
        <end position="29"/>
    </location>
</feature>
<dbReference type="EMBL" id="CP042997">
    <property type="protein sequence ID" value="QEH35042.1"/>
    <property type="molecule type" value="Genomic_DNA"/>
</dbReference>
<keyword evidence="2" id="KW-0645">Protease</keyword>
<accession>A0A5B9W377</accession>
<keyword evidence="2" id="KW-0378">Hydrolase</keyword>
<dbReference type="GO" id="GO:0008233">
    <property type="term" value="F:peptidase activity"/>
    <property type="evidence" value="ECO:0007669"/>
    <property type="project" value="UniProtKB-KW"/>
</dbReference>
<dbReference type="KEGG" id="agv:OJF2_35870"/>
<keyword evidence="3" id="KW-1185">Reference proteome</keyword>
<feature type="chain" id="PRO_5023108596" evidence="1">
    <location>
        <begin position="30"/>
        <end position="554"/>
    </location>
</feature>
<evidence type="ECO:0000313" key="3">
    <source>
        <dbReference type="Proteomes" id="UP000324233"/>
    </source>
</evidence>
<dbReference type="OrthoDB" id="235850at2"/>
<keyword evidence="1" id="KW-0732">Signal</keyword>
<dbReference type="Gene3D" id="2.60.120.380">
    <property type="match status" value="2"/>
</dbReference>
<dbReference type="AlphaFoldDB" id="A0A5B9W377"/>
<sequence precursor="true">MRHTLRFPRLAASLLAIALLVASGGPSTAKPPTLSALFPPGAERGQSLSVKASGTFDHWPVKCWVDGDGLSVEPAKEKGVLSVVVAADAMPGVRWIRIYDRDGATGLRPFVVGPLPEIAEAEPNDDPRTPQRIGAARVTVNGRLAKKGDVDGFAVELKAGAVLVADVEANRRLGSPMDGVLQVASADGFVLEQDDDAGGLDPRIVFRAPADGSYLVRLFAFPATPGSDIQFAGGSDYIYRLTLTTGGFLDHAFPLAVPPGGPSKVSAVGPNVPGSGPDSALDIPPGDRPERLTLSHPRLAGSVQVRRVPGAVAVEVEPDGIDKAQPLADLASVSGRIDPPGDRDAYRIALKKGETRVFRLESRAFGLPLDAVMAVFDAGGKPLAETDDVGESRDPELRFTPAADGDFRVVVRDLHGRGGPRYAYLLGVISPEPDFGLSLAADLFELPPGKPAKVAVTIDRHEGFAGEVELHAEGLPAGVTSTTAVSRPGDASAKAVTLELQGSATAPPGPFRIVGRAVRGDHRERPARARIAGFEAETDRPWLSVLPAPAPAKP</sequence>
<proteinExistence type="predicted"/>
<dbReference type="Proteomes" id="UP000324233">
    <property type="component" value="Chromosome"/>
</dbReference>
<dbReference type="RefSeq" id="WP_148594889.1">
    <property type="nucleotide sequence ID" value="NZ_CP042997.1"/>
</dbReference>